<dbReference type="InterPro" id="IPR002376">
    <property type="entry name" value="Formyl_transf_N"/>
</dbReference>
<evidence type="ECO:0000256" key="4">
    <source>
        <dbReference type="HAMAP-Rule" id="MF_01930"/>
    </source>
</evidence>
<evidence type="ECO:0000313" key="7">
    <source>
        <dbReference type="Proteomes" id="UP000214973"/>
    </source>
</evidence>
<dbReference type="PANTHER" id="PTHR43369">
    <property type="entry name" value="PHOSPHORIBOSYLGLYCINAMIDE FORMYLTRANSFERASE"/>
    <property type="match status" value="1"/>
</dbReference>
<accession>A0A239YIG5</accession>
<name>A0A239YIG5_9FIRM</name>
<feature type="binding site" evidence="4">
    <location>
        <position position="141"/>
    </location>
    <ligand>
        <name>(6R)-10-formyltetrahydrofolate</name>
        <dbReference type="ChEBI" id="CHEBI:195366"/>
    </ligand>
</feature>
<dbReference type="Pfam" id="PF00551">
    <property type="entry name" value="Formyl_trans_N"/>
    <property type="match status" value="1"/>
</dbReference>
<organism evidence="6 7">
    <name type="scientific">Veillonella rodentium</name>
    <dbReference type="NCBI Taxonomy" id="248315"/>
    <lineage>
        <taxon>Bacteria</taxon>
        <taxon>Bacillati</taxon>
        <taxon>Bacillota</taxon>
        <taxon>Negativicutes</taxon>
        <taxon>Veillonellales</taxon>
        <taxon>Veillonellaceae</taxon>
        <taxon>Veillonella</taxon>
    </lineage>
</organism>
<feature type="domain" description="Formyl transferase N-terminal" evidence="5">
    <location>
        <begin position="36"/>
        <end position="216"/>
    </location>
</feature>
<feature type="active site" description="Proton donor" evidence="4">
    <location>
        <position position="143"/>
    </location>
</feature>
<dbReference type="KEGG" id="vrm:44547418_00391"/>
<dbReference type="NCBIfam" id="TIGR00639">
    <property type="entry name" value="PurN"/>
    <property type="match status" value="1"/>
</dbReference>
<evidence type="ECO:0000259" key="5">
    <source>
        <dbReference type="Pfam" id="PF00551"/>
    </source>
</evidence>
<dbReference type="InterPro" id="IPR004607">
    <property type="entry name" value="GART"/>
</dbReference>
<dbReference type="GO" id="GO:0005737">
    <property type="term" value="C:cytoplasm"/>
    <property type="evidence" value="ECO:0007669"/>
    <property type="project" value="TreeGrafter"/>
</dbReference>
<dbReference type="EMBL" id="LT906470">
    <property type="protein sequence ID" value="SNV58502.1"/>
    <property type="molecule type" value="Genomic_DNA"/>
</dbReference>
<evidence type="ECO:0000256" key="2">
    <source>
        <dbReference type="ARBA" id="ARBA00022679"/>
    </source>
</evidence>
<comment type="function">
    <text evidence="4">Catalyzes the transfer of a formyl group from 10-formyltetrahydrofolate to 5-phospho-ribosyl-glycinamide (GAR), producing 5-phospho-ribosyl-N-formylglycinamide (FGAR) and tetrahydrofolate.</text>
</comment>
<dbReference type="Proteomes" id="UP000214973">
    <property type="component" value="Chromosome 1"/>
</dbReference>
<comment type="catalytic activity">
    <reaction evidence="4">
        <text>N(1)-(5-phospho-beta-D-ribosyl)glycinamide + (6R)-10-formyltetrahydrofolate = N(2)-formyl-N(1)-(5-phospho-beta-D-ribosyl)glycinamide + (6S)-5,6,7,8-tetrahydrofolate + H(+)</text>
        <dbReference type="Rhea" id="RHEA:15053"/>
        <dbReference type="ChEBI" id="CHEBI:15378"/>
        <dbReference type="ChEBI" id="CHEBI:57453"/>
        <dbReference type="ChEBI" id="CHEBI:143788"/>
        <dbReference type="ChEBI" id="CHEBI:147286"/>
        <dbReference type="ChEBI" id="CHEBI:195366"/>
        <dbReference type="EC" id="2.1.2.2"/>
    </reaction>
</comment>
<keyword evidence="2 4" id="KW-0808">Transferase</keyword>
<reference evidence="6 7" key="1">
    <citation type="submission" date="2017-06" db="EMBL/GenBank/DDBJ databases">
        <authorList>
            <consortium name="Pathogen Informatics"/>
        </authorList>
    </citation>
    <scope>NUCLEOTIDE SEQUENCE [LARGE SCALE GENOMIC DNA]</scope>
    <source>
        <strain evidence="6 7">NCTC12018</strain>
    </source>
</reference>
<dbReference type="SUPFAM" id="SSF53328">
    <property type="entry name" value="Formyltransferase"/>
    <property type="match status" value="1"/>
</dbReference>
<dbReference type="PANTHER" id="PTHR43369:SF2">
    <property type="entry name" value="PHOSPHORIBOSYLGLYCINAMIDE FORMYLTRANSFERASE"/>
    <property type="match status" value="1"/>
</dbReference>
<protein>
    <recommendedName>
        <fullName evidence="4">Phosphoribosylglycinamide formyltransferase</fullName>
        <ecNumber evidence="4">2.1.2.2</ecNumber>
    </recommendedName>
    <alternativeName>
        <fullName evidence="4">5'-phosphoribosylglycinamide transformylase</fullName>
    </alternativeName>
    <alternativeName>
        <fullName evidence="4">GAR transformylase</fullName>
        <shortName evidence="4">GART</shortName>
    </alternativeName>
</protein>
<evidence type="ECO:0000313" key="6">
    <source>
        <dbReference type="EMBL" id="SNV58502.1"/>
    </source>
</evidence>
<dbReference type="GO" id="GO:0004644">
    <property type="term" value="F:phosphoribosylglycinamide formyltransferase activity"/>
    <property type="evidence" value="ECO:0007669"/>
    <property type="project" value="UniProtKB-UniRule"/>
</dbReference>
<feature type="binding site" evidence="4">
    <location>
        <position position="99"/>
    </location>
    <ligand>
        <name>(6R)-10-formyltetrahydrofolate</name>
        <dbReference type="ChEBI" id="CHEBI:195366"/>
    </ligand>
</feature>
<gene>
    <name evidence="4 6" type="primary">purN</name>
    <name evidence="6" type="ORF">SAMEA44547418_00391</name>
</gene>
<evidence type="ECO:0000256" key="3">
    <source>
        <dbReference type="ARBA" id="ARBA00022755"/>
    </source>
</evidence>
<dbReference type="UniPathway" id="UPA00074">
    <property type="reaction ID" value="UER00126"/>
</dbReference>
<dbReference type="EC" id="2.1.2.2" evidence="4"/>
<comment type="similarity">
    <text evidence="4">Belongs to the GART family.</text>
</comment>
<dbReference type="InterPro" id="IPR036477">
    <property type="entry name" value="Formyl_transf_N_sf"/>
</dbReference>
<dbReference type="GO" id="GO:0006189">
    <property type="term" value="P:'de novo' IMP biosynthetic process"/>
    <property type="evidence" value="ECO:0007669"/>
    <property type="project" value="UniProtKB-UniRule"/>
</dbReference>
<keyword evidence="7" id="KW-1185">Reference proteome</keyword>
<dbReference type="CDD" id="cd08645">
    <property type="entry name" value="FMT_core_GART"/>
    <property type="match status" value="1"/>
</dbReference>
<dbReference type="AlphaFoldDB" id="A0A239YIG5"/>
<sequence>MHETDDIGAIAIVSNSVGSITTDVGNGGMGNKVVKKRLALFASGRGSNGEALYKAMCDDYINGTFVVIITDHHDAGIVQRADGWGIPIVVIERSDYDSKADFESAQLEALAPYGVDGIVLAGYMRILGCQLIDSYEHRILNIHPALLPSFPGLHGHQQAIEAGVKVTGCTVHFVDTGMDTGPIIMQNTVPVLPDDTEDTLSERLLPVEHATYVEALRLFCADKLSVEGRIVRIEE</sequence>
<comment type="pathway">
    <text evidence="1 4">Purine metabolism; IMP biosynthesis via de novo pathway; N(2)-formyl-N(1)-(5-phospho-D-ribosyl)glycinamide from N(1)-(5-phospho-D-ribosyl)glycinamide (10-formyl THF route): step 1/1.</text>
</comment>
<feature type="binding site" evidence="4">
    <location>
        <begin position="124"/>
        <end position="127"/>
    </location>
    <ligand>
        <name>(6R)-10-formyltetrahydrofolate</name>
        <dbReference type="ChEBI" id="CHEBI:195366"/>
    </ligand>
</feature>
<feature type="binding site" evidence="4">
    <location>
        <begin position="46"/>
        <end position="48"/>
    </location>
    <ligand>
        <name>N(1)-(5-phospho-beta-D-ribosyl)glycinamide</name>
        <dbReference type="ChEBI" id="CHEBI:143788"/>
    </ligand>
</feature>
<feature type="site" description="Raises pKa of active site His" evidence="4">
    <location>
        <position position="179"/>
    </location>
</feature>
<evidence type="ECO:0000256" key="1">
    <source>
        <dbReference type="ARBA" id="ARBA00005054"/>
    </source>
</evidence>
<dbReference type="HAMAP" id="MF_01930">
    <property type="entry name" value="PurN"/>
    <property type="match status" value="1"/>
</dbReference>
<dbReference type="Gene3D" id="3.40.50.170">
    <property type="entry name" value="Formyl transferase, N-terminal domain"/>
    <property type="match status" value="1"/>
</dbReference>
<keyword evidence="3 4" id="KW-0658">Purine biosynthesis</keyword>
<proteinExistence type="inferred from homology"/>